<reference evidence="11 12" key="1">
    <citation type="submission" date="2014-09" db="EMBL/GenBank/DDBJ databases">
        <authorList>
            <person name="Hornung B.V."/>
        </authorList>
    </citation>
    <scope>NUCLEOTIDE SEQUENCE [LARGE SCALE GENOMIC DNA]</scope>
    <source>
        <strain evidence="11 12">FRIFI</strain>
    </source>
</reference>
<evidence type="ECO:0000256" key="5">
    <source>
        <dbReference type="ARBA" id="ARBA00022679"/>
    </source>
</evidence>
<dbReference type="GO" id="GO:0051144">
    <property type="term" value="P:1,2-propanediol catabolic process"/>
    <property type="evidence" value="ECO:0007669"/>
    <property type="project" value="UniProtKB-UniPathway"/>
</dbReference>
<keyword evidence="5 10" id="KW-0808">Transferase</keyword>
<evidence type="ECO:0000256" key="2">
    <source>
        <dbReference type="ARBA" id="ARBA00007342"/>
    </source>
</evidence>
<dbReference type="RefSeq" id="WP_092925985.1">
    <property type="nucleotide sequence ID" value="NZ_FJTZ01000012.1"/>
</dbReference>
<comment type="pathway">
    <text evidence="10">Polyol metabolism; 1,2-propanediol degradation.</text>
</comment>
<dbReference type="GO" id="GO:0016747">
    <property type="term" value="F:acyltransferase activity, transferring groups other than amino-acyl groups"/>
    <property type="evidence" value="ECO:0007669"/>
    <property type="project" value="InterPro"/>
</dbReference>
<dbReference type="GO" id="GO:0046872">
    <property type="term" value="F:metal ion binding"/>
    <property type="evidence" value="ECO:0007669"/>
    <property type="project" value="UniProtKB-KW"/>
</dbReference>
<evidence type="ECO:0000256" key="9">
    <source>
        <dbReference type="ARBA" id="ARBA00047589"/>
    </source>
</evidence>
<sequence length="215" mass="24172">MDFNNKELVEKITKIVIQKLQEEKEVLIPIGISNRHIHLCEEDFKILFGKDKSLSKFRDLKQPGQYAANECVTIKGSKGELTKVRILGPLRNETQIEISVSDGFKLGINPPIKESGNLKDTPGIEIIGPKGKVVKEKGVICALRHIHMSPNDAKKLNLCDKDIVDVEITGIRKAILGNVLIRVNENFELEMHLDMDEANSCLIKNNDLVKIVENR</sequence>
<evidence type="ECO:0000256" key="6">
    <source>
        <dbReference type="ARBA" id="ARBA00022723"/>
    </source>
</evidence>
<dbReference type="Proteomes" id="UP000245695">
    <property type="component" value="Chromosome 1"/>
</dbReference>
<dbReference type="PANTHER" id="PTHR39453:SF1">
    <property type="entry name" value="PHOSPHATE PROPANOYLTRANSFERASE"/>
    <property type="match status" value="1"/>
</dbReference>
<evidence type="ECO:0000256" key="7">
    <source>
        <dbReference type="ARBA" id="ARBA00022833"/>
    </source>
</evidence>
<comment type="function">
    <text evidence="10">Involved in 1,2-propanediol (1,2-PD) degradation by catalyzing the conversion of propanoyl-CoA to propanoyl-phosphate.</text>
</comment>
<dbReference type="EMBL" id="LN650648">
    <property type="protein sequence ID" value="CEI72790.1"/>
    <property type="molecule type" value="Genomic_DNA"/>
</dbReference>
<dbReference type="PIRSF" id="PIRSF010130">
    <property type="entry name" value="PduL"/>
    <property type="match status" value="1"/>
</dbReference>
<dbReference type="KEGG" id="rhom:FRIFI_1254"/>
<name>A0A2P2BR02_9FIRM</name>
<keyword evidence="8 10" id="KW-0012">Acyltransferase</keyword>
<dbReference type="EC" id="2.3.1.222" evidence="3 10"/>
<dbReference type="PANTHER" id="PTHR39453">
    <property type="entry name" value="PHOSPHATE PROPANOYLTRANSFERASE"/>
    <property type="match status" value="1"/>
</dbReference>
<dbReference type="InterPro" id="IPR008300">
    <property type="entry name" value="PTAC"/>
</dbReference>
<comment type="catalytic activity">
    <reaction evidence="9 10">
        <text>propanoyl-CoA + phosphate = propanoyl phosphate + CoA</text>
        <dbReference type="Rhea" id="RHEA:28046"/>
        <dbReference type="ChEBI" id="CHEBI:43474"/>
        <dbReference type="ChEBI" id="CHEBI:57287"/>
        <dbReference type="ChEBI" id="CHEBI:57392"/>
        <dbReference type="ChEBI" id="CHEBI:58933"/>
        <dbReference type="EC" id="2.3.1.222"/>
    </reaction>
</comment>
<evidence type="ECO:0000256" key="10">
    <source>
        <dbReference type="PIRNR" id="PIRNR010130"/>
    </source>
</evidence>
<dbReference type="UniPathway" id="UPA00621"/>
<evidence type="ECO:0000313" key="11">
    <source>
        <dbReference type="EMBL" id="CEI72790.1"/>
    </source>
</evidence>
<comment type="cofactor">
    <cofactor evidence="1">
        <name>Zn(2+)</name>
        <dbReference type="ChEBI" id="CHEBI:29105"/>
    </cofactor>
</comment>
<evidence type="ECO:0000256" key="4">
    <source>
        <dbReference type="ARBA" id="ARBA00020837"/>
    </source>
</evidence>
<proteinExistence type="inferred from homology"/>
<protein>
    <recommendedName>
        <fullName evidence="4 10">Phosphate propanoyltransferase</fullName>
        <ecNumber evidence="3 10">2.3.1.222</ecNumber>
    </recommendedName>
</protein>
<evidence type="ECO:0000256" key="3">
    <source>
        <dbReference type="ARBA" id="ARBA00012206"/>
    </source>
</evidence>
<dbReference type="NCBIfam" id="NF011652">
    <property type="entry name" value="PRK15070.1"/>
    <property type="match status" value="1"/>
</dbReference>
<comment type="similarity">
    <text evidence="2 10">Belongs to the PduL family.</text>
</comment>
<keyword evidence="12" id="KW-1185">Reference proteome</keyword>
<evidence type="ECO:0000313" key="12">
    <source>
        <dbReference type="Proteomes" id="UP000245695"/>
    </source>
</evidence>
<dbReference type="Pfam" id="PF06130">
    <property type="entry name" value="PTAC"/>
    <property type="match status" value="1"/>
</dbReference>
<dbReference type="AlphaFoldDB" id="A0A2P2BR02"/>
<keyword evidence="6" id="KW-0479">Metal-binding</keyword>
<evidence type="ECO:0000256" key="1">
    <source>
        <dbReference type="ARBA" id="ARBA00001947"/>
    </source>
</evidence>
<gene>
    <name evidence="11" type="ORF">FRIFI_1254</name>
</gene>
<keyword evidence="7" id="KW-0862">Zinc</keyword>
<accession>A0A2P2BR02</accession>
<organism evidence="11 12">
    <name type="scientific">Romboutsia hominis</name>
    <dbReference type="NCBI Taxonomy" id="1507512"/>
    <lineage>
        <taxon>Bacteria</taxon>
        <taxon>Bacillati</taxon>
        <taxon>Bacillota</taxon>
        <taxon>Clostridia</taxon>
        <taxon>Peptostreptococcales</taxon>
        <taxon>Peptostreptococcaceae</taxon>
        <taxon>Romboutsia</taxon>
    </lineage>
</organism>
<evidence type="ECO:0000256" key="8">
    <source>
        <dbReference type="ARBA" id="ARBA00023315"/>
    </source>
</evidence>